<sequence length="79" mass="8878">MPILGRKWEKRTGTSQTTASWRSCDGWIMGRDETRRDPTRPGGAVNDDEEEDGETKAGQHPLQIYAVVRKKSRDSFAVG</sequence>
<name>A0A423XP13_9PEZI</name>
<feature type="region of interest" description="Disordered" evidence="1">
    <location>
        <begin position="1"/>
        <end position="63"/>
    </location>
</feature>
<protein>
    <submittedName>
        <fullName evidence="2">Uncharacterized protein</fullName>
    </submittedName>
</protein>
<keyword evidence="3" id="KW-1185">Reference proteome</keyword>
<evidence type="ECO:0000313" key="2">
    <source>
        <dbReference type="EMBL" id="ROW18090.1"/>
    </source>
</evidence>
<accession>A0A423XP13</accession>
<gene>
    <name evidence="2" type="ORF">VPNG_00064</name>
</gene>
<feature type="compositionally biased region" description="Basic and acidic residues" evidence="1">
    <location>
        <begin position="30"/>
        <end position="39"/>
    </location>
</feature>
<feature type="compositionally biased region" description="Basic and acidic residues" evidence="1">
    <location>
        <begin position="1"/>
        <end position="12"/>
    </location>
</feature>
<dbReference type="EMBL" id="LKEB01000001">
    <property type="protein sequence ID" value="ROW18090.1"/>
    <property type="molecule type" value="Genomic_DNA"/>
</dbReference>
<evidence type="ECO:0000256" key="1">
    <source>
        <dbReference type="SAM" id="MobiDB-lite"/>
    </source>
</evidence>
<reference evidence="2 3" key="1">
    <citation type="submission" date="2015-09" db="EMBL/GenBank/DDBJ databases">
        <title>Host preference determinants of Valsa canker pathogens revealed by comparative genomics.</title>
        <authorList>
            <person name="Yin Z."/>
            <person name="Huang L."/>
        </authorList>
    </citation>
    <scope>NUCLEOTIDE SEQUENCE [LARGE SCALE GENOMIC DNA]</scope>
    <source>
        <strain evidence="2 3">SXYLt</strain>
    </source>
</reference>
<dbReference type="AlphaFoldDB" id="A0A423XP13"/>
<evidence type="ECO:0000313" key="3">
    <source>
        <dbReference type="Proteomes" id="UP000285146"/>
    </source>
</evidence>
<comment type="caution">
    <text evidence="2">The sequence shown here is derived from an EMBL/GenBank/DDBJ whole genome shotgun (WGS) entry which is preliminary data.</text>
</comment>
<organism evidence="2 3">
    <name type="scientific">Cytospora leucostoma</name>
    <dbReference type="NCBI Taxonomy" id="1230097"/>
    <lineage>
        <taxon>Eukaryota</taxon>
        <taxon>Fungi</taxon>
        <taxon>Dikarya</taxon>
        <taxon>Ascomycota</taxon>
        <taxon>Pezizomycotina</taxon>
        <taxon>Sordariomycetes</taxon>
        <taxon>Sordariomycetidae</taxon>
        <taxon>Diaporthales</taxon>
        <taxon>Cytosporaceae</taxon>
        <taxon>Cytospora</taxon>
    </lineage>
</organism>
<dbReference type="InParanoid" id="A0A423XP13"/>
<dbReference type="Proteomes" id="UP000285146">
    <property type="component" value="Unassembled WGS sequence"/>
</dbReference>
<proteinExistence type="predicted"/>